<proteinExistence type="predicted"/>
<evidence type="ECO:0000259" key="3">
    <source>
        <dbReference type="Pfam" id="PF20865"/>
    </source>
</evidence>
<feature type="region of interest" description="Disordered" evidence="2">
    <location>
        <begin position="534"/>
        <end position="611"/>
    </location>
</feature>
<evidence type="ECO:0000259" key="4">
    <source>
        <dbReference type="Pfam" id="PF20870"/>
    </source>
</evidence>
<feature type="coiled-coil region" evidence="1">
    <location>
        <begin position="240"/>
        <end position="303"/>
    </location>
</feature>
<dbReference type="InterPro" id="IPR049146">
    <property type="entry name" value="FAM186A_B_C"/>
</dbReference>
<feature type="region of interest" description="Disordered" evidence="2">
    <location>
        <begin position="906"/>
        <end position="926"/>
    </location>
</feature>
<reference evidence="5" key="1">
    <citation type="submission" date="2025-08" db="UniProtKB">
        <authorList>
            <consortium name="Ensembl"/>
        </authorList>
    </citation>
    <scope>IDENTIFICATION</scope>
</reference>
<evidence type="ECO:0000256" key="1">
    <source>
        <dbReference type="SAM" id="Coils"/>
    </source>
</evidence>
<feature type="domain" description="FAM186A/B N-terminal" evidence="4">
    <location>
        <begin position="7"/>
        <end position="255"/>
    </location>
</feature>
<gene>
    <name evidence="5" type="primary">Fam186b</name>
</gene>
<dbReference type="OMA" id="TMTVHSR"/>
<evidence type="ECO:0000313" key="6">
    <source>
        <dbReference type="Proteomes" id="UP000694385"/>
    </source>
</evidence>
<accession>A0A8C5L636</accession>
<protein>
    <submittedName>
        <fullName evidence="5">Family with sequence similarity 186, member B</fullName>
    </submittedName>
</protein>
<feature type="region of interest" description="Disordered" evidence="2">
    <location>
        <begin position="337"/>
        <end position="394"/>
    </location>
</feature>
<reference evidence="5" key="2">
    <citation type="submission" date="2025-09" db="UniProtKB">
        <authorList>
            <consortium name="Ensembl"/>
        </authorList>
    </citation>
    <scope>IDENTIFICATION</scope>
</reference>
<dbReference type="AlphaFoldDB" id="A0A8C5L636"/>
<evidence type="ECO:0000256" key="2">
    <source>
        <dbReference type="SAM" id="MobiDB-lite"/>
    </source>
</evidence>
<dbReference type="Pfam" id="PF20865">
    <property type="entry name" value="FAM186A-B_C"/>
    <property type="match status" value="1"/>
</dbReference>
<dbReference type="GeneTree" id="ENSGT00940000162031"/>
<feature type="region of interest" description="Disordered" evidence="2">
    <location>
        <begin position="182"/>
        <end position="205"/>
    </location>
</feature>
<organism evidence="5 6">
    <name type="scientific">Jaculus jaculus</name>
    <name type="common">Lesser Egyptian jerboa</name>
    <dbReference type="NCBI Taxonomy" id="51337"/>
    <lineage>
        <taxon>Eukaryota</taxon>
        <taxon>Metazoa</taxon>
        <taxon>Chordata</taxon>
        <taxon>Craniata</taxon>
        <taxon>Vertebrata</taxon>
        <taxon>Euteleostomi</taxon>
        <taxon>Mammalia</taxon>
        <taxon>Eutheria</taxon>
        <taxon>Euarchontoglires</taxon>
        <taxon>Glires</taxon>
        <taxon>Rodentia</taxon>
        <taxon>Myomorpha</taxon>
        <taxon>Dipodoidea</taxon>
        <taxon>Dipodidae</taxon>
        <taxon>Dipodinae</taxon>
        <taxon>Jaculus</taxon>
    </lineage>
</organism>
<keyword evidence="6" id="KW-1185">Reference proteome</keyword>
<feature type="region of interest" description="Disordered" evidence="2">
    <location>
        <begin position="777"/>
        <end position="819"/>
    </location>
</feature>
<feature type="compositionally biased region" description="Basic and acidic residues" evidence="2">
    <location>
        <begin position="342"/>
        <end position="366"/>
    </location>
</feature>
<name>A0A8C5L636_JACJA</name>
<sequence>MEKDNPPHLVIPTSVKTIISRIEAAQLTRTQEDISHQLSDILDNVNCAINRFQEELGYDLKEKAKSHQPEQKGKKRFILLEKIASFSKDAKTKEKHLYEILDWLGDWGDSLTYEIKNRKSEEEEEGMDEWIEVMEKVLPLSLMATKGGIESLISLCSTLIEEQKKKTQMSKHNLWADWLEKSQQKSSPHPQPPSPEHMLQDKPSACTKVSEVKSMLQELLDSTMFNKGEVKAIRYMATVVENLNKALIFQHKENRDLETKYRHLQLEMTKELGSQKQYFQKSIEDLESKRDALLKQVEALGRKYHDLLLIKRALEFQLQAAQTAGGQAEDLGEDFVHSTSTPEKETLPEKEMVVEETQPELKEEQHLFSPLSPRSSAKASDGGATPPARPPRPSLAVHARIADVFSDHTRSLEPVLLPSRAPEFPVHWERLMKEDVQKSCHSKHSSPPGSGKMSLESQVGHWEEELGWERQRQKWLQEEEMWLQRQKKWALQEQEHQEKLRQWEAEAAARQQWQRLTQPEEEERKEDAERLIFTTTSRWRNLEKAEPSPVPPPSRSQSACQSRRPRLPVAPHAQEPCPRALRTANSAEVTQRPPRAAQQVPTKPKKSTSCPITGTTIRRVARPPMHKYPVTPKEKEYRMDTQAQRKNLQLLGGEAELALPHYLRSKALALTTTTIELSICKLQCLCQKYIHYRRFQRLRQEVIRHIRAMRQTRATHKAQSLYLFLENIDHQQRVKLQAWTDKRKHLEMKHRECLRSMVTMFPRLQREWNVHLNIPVTSTKPKKCKSPPALLERVRSGGTTSKGPSASKHPESAPLHQGRKMEAIWKADVASSSHPIERKTPASLPWDQLEGYPDIPRLLAVDEHSYHRNMKSSKTHSFSASTTQMKECQDPSEELAEFVYKKSSHSLPGVLQSKKDRGSFRPHSIP</sequence>
<dbReference type="PANTHER" id="PTHR33590">
    <property type="entry name" value="GLUTENIN, HIGH MOLECULAR WEIGHT SUBUNIT PW212-RELATED PROTEIN"/>
    <property type="match status" value="1"/>
</dbReference>
<dbReference type="InterPro" id="IPR049144">
    <property type="entry name" value="FAM186A_B_N"/>
</dbReference>
<dbReference type="Ensembl" id="ENSJJAT00000026863.1">
    <property type="protein sequence ID" value="ENSJJAP00000020317.1"/>
    <property type="gene ID" value="ENSJJAG00000021028.1"/>
</dbReference>
<dbReference type="Proteomes" id="UP000694385">
    <property type="component" value="Unassembled WGS sequence"/>
</dbReference>
<keyword evidence="1" id="KW-0175">Coiled coil</keyword>
<evidence type="ECO:0000313" key="5">
    <source>
        <dbReference type="Ensembl" id="ENSJJAP00000020317.1"/>
    </source>
</evidence>
<dbReference type="GO" id="GO:0032991">
    <property type="term" value="C:protein-containing complex"/>
    <property type="evidence" value="ECO:0007669"/>
    <property type="project" value="Ensembl"/>
</dbReference>
<dbReference type="Pfam" id="PF20870">
    <property type="entry name" value="FAM186A-B_N"/>
    <property type="match status" value="1"/>
</dbReference>
<feature type="domain" description="FAM186A/B C-terminal" evidence="3">
    <location>
        <begin position="634"/>
        <end position="862"/>
    </location>
</feature>
<dbReference type="PANTHER" id="PTHR33590:SF3">
    <property type="entry name" value="PROTEIN FAM186B"/>
    <property type="match status" value="1"/>
</dbReference>